<dbReference type="EMBL" id="LAZR01019136">
    <property type="protein sequence ID" value="KKL93620.1"/>
    <property type="molecule type" value="Genomic_DNA"/>
</dbReference>
<dbReference type="AlphaFoldDB" id="A0A0F9IIH8"/>
<proteinExistence type="predicted"/>
<reference evidence="1" key="1">
    <citation type="journal article" date="2015" name="Nature">
        <title>Complex archaea that bridge the gap between prokaryotes and eukaryotes.</title>
        <authorList>
            <person name="Spang A."/>
            <person name="Saw J.H."/>
            <person name="Jorgensen S.L."/>
            <person name="Zaremba-Niedzwiedzka K."/>
            <person name="Martijn J."/>
            <person name="Lind A.E."/>
            <person name="van Eijk R."/>
            <person name="Schleper C."/>
            <person name="Guy L."/>
            <person name="Ettema T.J."/>
        </authorList>
    </citation>
    <scope>NUCLEOTIDE SEQUENCE</scope>
</reference>
<protein>
    <submittedName>
        <fullName evidence="1">Uncharacterized protein</fullName>
    </submittedName>
</protein>
<accession>A0A0F9IIH8</accession>
<comment type="caution">
    <text evidence="1">The sequence shown here is derived from an EMBL/GenBank/DDBJ whole genome shotgun (WGS) entry which is preliminary data.</text>
</comment>
<sequence length="160" mass="19255">MERVQLKRLIEKPDPEGAPYFVPVGRPAEVNDELREQMCYYLRRMIPQKDACFLIGLFENTHYRWMKLGKDFIEAYESDKKDVDLPPRHKKKYANYYLAINFALATMRKNLIERSLFPDQLKVSWIRDITILERRDRDEWGRLTEAMVNKSEYDPDETFL</sequence>
<name>A0A0F9IIH8_9ZZZZ</name>
<evidence type="ECO:0000313" key="1">
    <source>
        <dbReference type="EMBL" id="KKL93620.1"/>
    </source>
</evidence>
<organism evidence="1">
    <name type="scientific">marine sediment metagenome</name>
    <dbReference type="NCBI Taxonomy" id="412755"/>
    <lineage>
        <taxon>unclassified sequences</taxon>
        <taxon>metagenomes</taxon>
        <taxon>ecological metagenomes</taxon>
    </lineage>
</organism>
<gene>
    <name evidence="1" type="ORF">LCGC14_1872850</name>
</gene>